<accession>R1F8U7</accession>
<dbReference type="EMBL" id="AQGQ01000020">
    <property type="protein sequence ID" value="EOD56127.1"/>
    <property type="molecule type" value="Genomic_DNA"/>
</dbReference>
<dbReference type="PROSITE" id="PS50893">
    <property type="entry name" value="ABC_TRANSPORTER_2"/>
    <property type="match status" value="1"/>
</dbReference>
<dbReference type="SMART" id="SM00382">
    <property type="entry name" value="AAA"/>
    <property type="match status" value="1"/>
</dbReference>
<comment type="caution">
    <text evidence="5">The sequence shown here is derived from an EMBL/GenBank/DDBJ whole genome shotgun (WGS) entry which is preliminary data.</text>
</comment>
<dbReference type="PANTHER" id="PTHR42781:SF4">
    <property type="entry name" value="SPERMIDINE_PUTRESCINE IMPORT ATP-BINDING PROTEIN POTA"/>
    <property type="match status" value="1"/>
</dbReference>
<evidence type="ECO:0000256" key="2">
    <source>
        <dbReference type="ARBA" id="ARBA00022741"/>
    </source>
</evidence>
<dbReference type="InterPro" id="IPR003593">
    <property type="entry name" value="AAA+_ATPase"/>
</dbReference>
<dbReference type="GO" id="GO:0005524">
    <property type="term" value="F:ATP binding"/>
    <property type="evidence" value="ECO:0007669"/>
    <property type="project" value="UniProtKB-KW"/>
</dbReference>
<evidence type="ECO:0000256" key="3">
    <source>
        <dbReference type="ARBA" id="ARBA00022840"/>
    </source>
</evidence>
<keyword evidence="2" id="KW-0547">Nucleotide-binding</keyword>
<keyword evidence="1" id="KW-0813">Transport</keyword>
<dbReference type="Gene3D" id="3.40.50.300">
    <property type="entry name" value="P-loop containing nucleotide triphosphate hydrolases"/>
    <property type="match status" value="1"/>
</dbReference>
<dbReference type="PROSITE" id="PS00211">
    <property type="entry name" value="ABC_TRANSPORTER_1"/>
    <property type="match status" value="1"/>
</dbReference>
<evidence type="ECO:0000313" key="6">
    <source>
        <dbReference type="Proteomes" id="UP000013526"/>
    </source>
</evidence>
<dbReference type="InterPro" id="IPR027417">
    <property type="entry name" value="P-loop_NTPase"/>
</dbReference>
<dbReference type="Pfam" id="PF00005">
    <property type="entry name" value="ABC_tran"/>
    <property type="match status" value="1"/>
</dbReference>
<dbReference type="RefSeq" id="WP_005894887.1">
    <property type="nucleotide sequence ID" value="NZ_AQGQ01000020.1"/>
</dbReference>
<feature type="domain" description="ABC transporter" evidence="4">
    <location>
        <begin position="5"/>
        <end position="229"/>
    </location>
</feature>
<reference evidence="5 6" key="1">
    <citation type="journal article" date="2013" name="Genome Announc.">
        <title>Draft Genome Sequence of Aeromonas molluscorum Strain 848TT, Isolated from Bivalve Molluscs.</title>
        <authorList>
            <person name="Spataro N."/>
            <person name="Farfan M."/>
            <person name="Albarral V."/>
            <person name="Sanglas A."/>
            <person name="Loren J.G."/>
            <person name="Fuste M.C."/>
            <person name="Bosch E."/>
        </authorList>
    </citation>
    <scope>NUCLEOTIDE SEQUENCE [LARGE SCALE GENOMIC DNA]</scope>
    <source>
        <strain evidence="5 6">848</strain>
    </source>
</reference>
<dbReference type="PATRIC" id="fig|1268236.3.peg.1088"/>
<dbReference type="InterPro" id="IPR017871">
    <property type="entry name" value="ABC_transporter-like_CS"/>
</dbReference>
<keyword evidence="3" id="KW-0067">ATP-binding</keyword>
<dbReference type="PANTHER" id="PTHR42781">
    <property type="entry name" value="SPERMIDINE/PUTRESCINE IMPORT ATP-BINDING PROTEIN POTA"/>
    <property type="match status" value="1"/>
</dbReference>
<proteinExistence type="predicted"/>
<sequence>MTQPLHLGPLTLVLRQQTLLQLPERRIAPGEILTLMGPNGCGKSSLLAGLAGVLPPGGPLQLVGEIRLGTRLLSTLPAYQRRIGMLFQEDLLFAHLSVVENLMFGMPAHIKGAARREQAQQALTRVGLAALGNRHTGALSGGQKARVSLLRTLLAEPDVILLDEPFARLDKPLRAAFRTLVFEEIAGRAIPAILVSHDEEDAPATILDLAAMASPATRYPPISEDDPLV</sequence>
<evidence type="ECO:0000256" key="1">
    <source>
        <dbReference type="ARBA" id="ARBA00022448"/>
    </source>
</evidence>
<dbReference type="InterPro" id="IPR050093">
    <property type="entry name" value="ABC_SmlMolc_Importer"/>
</dbReference>
<dbReference type="InterPro" id="IPR003439">
    <property type="entry name" value="ABC_transporter-like_ATP-bd"/>
</dbReference>
<dbReference type="OrthoDB" id="9802264at2"/>
<dbReference type="SUPFAM" id="SSF52540">
    <property type="entry name" value="P-loop containing nucleoside triphosphate hydrolases"/>
    <property type="match status" value="1"/>
</dbReference>
<organism evidence="5 6">
    <name type="scientific">Aeromonas molluscorum 848</name>
    <dbReference type="NCBI Taxonomy" id="1268236"/>
    <lineage>
        <taxon>Bacteria</taxon>
        <taxon>Pseudomonadati</taxon>
        <taxon>Pseudomonadota</taxon>
        <taxon>Gammaproteobacteria</taxon>
        <taxon>Aeromonadales</taxon>
        <taxon>Aeromonadaceae</taxon>
        <taxon>Aeromonas</taxon>
    </lineage>
</organism>
<gene>
    <name evidence="5" type="ORF">G113_05453</name>
</gene>
<dbReference type="Proteomes" id="UP000013526">
    <property type="component" value="Unassembled WGS sequence"/>
</dbReference>
<evidence type="ECO:0000259" key="4">
    <source>
        <dbReference type="PROSITE" id="PS50893"/>
    </source>
</evidence>
<protein>
    <submittedName>
        <fullName evidence="5">ABC transporter ATPase</fullName>
    </submittedName>
</protein>
<name>R1F8U7_9GAMM</name>
<evidence type="ECO:0000313" key="5">
    <source>
        <dbReference type="EMBL" id="EOD56127.1"/>
    </source>
</evidence>
<keyword evidence="6" id="KW-1185">Reference proteome</keyword>
<dbReference type="AlphaFoldDB" id="R1F8U7"/>
<dbReference type="GO" id="GO:0016887">
    <property type="term" value="F:ATP hydrolysis activity"/>
    <property type="evidence" value="ECO:0007669"/>
    <property type="project" value="InterPro"/>
</dbReference>